<dbReference type="EMBL" id="JAAPAO010000794">
    <property type="protein sequence ID" value="KAF4653716.1"/>
    <property type="molecule type" value="Genomic_DNA"/>
</dbReference>
<accession>A0A7J6L4G1</accession>
<proteinExistence type="predicted"/>
<protein>
    <submittedName>
        <fullName evidence="2">Uncharacterized protein</fullName>
    </submittedName>
</protein>
<dbReference type="OrthoDB" id="10326970at2759"/>
<evidence type="ECO:0000313" key="2">
    <source>
        <dbReference type="EMBL" id="KAF4653716.1"/>
    </source>
</evidence>
<gene>
    <name evidence="2" type="ORF">FOL47_010330</name>
</gene>
<dbReference type="AlphaFoldDB" id="A0A7J6L4G1"/>
<evidence type="ECO:0000256" key="1">
    <source>
        <dbReference type="SAM" id="MobiDB-lite"/>
    </source>
</evidence>
<organism evidence="2 3">
    <name type="scientific">Perkinsus chesapeaki</name>
    <name type="common">Clam parasite</name>
    <name type="synonym">Perkinsus andrewsi</name>
    <dbReference type="NCBI Taxonomy" id="330153"/>
    <lineage>
        <taxon>Eukaryota</taxon>
        <taxon>Sar</taxon>
        <taxon>Alveolata</taxon>
        <taxon>Perkinsozoa</taxon>
        <taxon>Perkinsea</taxon>
        <taxon>Perkinsida</taxon>
        <taxon>Perkinsidae</taxon>
        <taxon>Perkinsus</taxon>
    </lineage>
</organism>
<feature type="compositionally biased region" description="Low complexity" evidence="1">
    <location>
        <begin position="201"/>
        <end position="214"/>
    </location>
</feature>
<comment type="caution">
    <text evidence="2">The sequence shown here is derived from an EMBL/GenBank/DDBJ whole genome shotgun (WGS) entry which is preliminary data.</text>
</comment>
<keyword evidence="3" id="KW-1185">Reference proteome</keyword>
<dbReference type="Proteomes" id="UP000591131">
    <property type="component" value="Unassembled WGS sequence"/>
</dbReference>
<feature type="region of interest" description="Disordered" evidence="1">
    <location>
        <begin position="199"/>
        <end position="239"/>
    </location>
</feature>
<feature type="region of interest" description="Disordered" evidence="1">
    <location>
        <begin position="1"/>
        <end position="39"/>
    </location>
</feature>
<evidence type="ECO:0000313" key="3">
    <source>
        <dbReference type="Proteomes" id="UP000591131"/>
    </source>
</evidence>
<name>A0A7J6L4G1_PERCH</name>
<feature type="compositionally biased region" description="Basic residues" evidence="1">
    <location>
        <begin position="7"/>
        <end position="17"/>
    </location>
</feature>
<reference evidence="2 3" key="1">
    <citation type="submission" date="2020-04" db="EMBL/GenBank/DDBJ databases">
        <title>Perkinsus chesapeaki whole genome sequence.</title>
        <authorList>
            <person name="Bogema D.R."/>
        </authorList>
    </citation>
    <scope>NUCLEOTIDE SEQUENCE [LARGE SCALE GENOMIC DNA]</scope>
    <source>
        <strain evidence="2">ATCC PRA-425</strain>
    </source>
</reference>
<sequence>MKTGKAVGRHSGPKRNVAKLPASVRIRKPAASDASESLGRSFQEGWNSSVRLQLQEVSNEQQPSKKQSALRDRYVSIGVDATFMALQSGQCLAVIMPASPGSYKLNRHICLGCQIKGVPFVLLSLEGWKLVCCALGVSRLTAVGFKPFAGTLPSLSSVIAAVKEASSLAGQYGGFPQPMPWDTQTLNISDFMRSSRKHVVESSGGSTSSPAPTECDAEMPPIEAVKEAEAALPTPQQDDTLYDILDQMLDD</sequence>